<accession>A0A8J2X131</accession>
<keyword evidence="1" id="KW-0472">Membrane</keyword>
<gene>
    <name evidence="2" type="ORF">PECAL_2P31810</name>
</gene>
<keyword evidence="1" id="KW-1133">Transmembrane helix</keyword>
<organism evidence="2 3">
    <name type="scientific">Pelagomonas calceolata</name>
    <dbReference type="NCBI Taxonomy" id="35677"/>
    <lineage>
        <taxon>Eukaryota</taxon>
        <taxon>Sar</taxon>
        <taxon>Stramenopiles</taxon>
        <taxon>Ochrophyta</taxon>
        <taxon>Pelagophyceae</taxon>
        <taxon>Pelagomonadales</taxon>
        <taxon>Pelagomonadaceae</taxon>
        <taxon>Pelagomonas</taxon>
    </lineage>
</organism>
<dbReference type="Proteomes" id="UP000789595">
    <property type="component" value="Unassembled WGS sequence"/>
</dbReference>
<keyword evidence="1" id="KW-0812">Transmembrane</keyword>
<evidence type="ECO:0000313" key="2">
    <source>
        <dbReference type="EMBL" id="CAH0370031.1"/>
    </source>
</evidence>
<feature type="transmembrane region" description="Helical" evidence="1">
    <location>
        <begin position="6"/>
        <end position="27"/>
    </location>
</feature>
<comment type="caution">
    <text evidence="2">The sequence shown here is derived from an EMBL/GenBank/DDBJ whole genome shotgun (WGS) entry which is preliminary data.</text>
</comment>
<feature type="non-terminal residue" evidence="2">
    <location>
        <position position="161"/>
    </location>
</feature>
<sequence length="161" mass="18030">MVELRLRLRGAAAFGAGLAVGLLVTLAPPRMQERRRRLAAPPPKCLPRERQTWRAAEFVERERAHAALFGPRSPWTAPGIGSVLLQHKEAPRPTTRYHRRLLNGTRRLTDEEYPAHCAEVDAAIVGGARSPGRCLLLAETNSKALPYHVLTYKRTAERWAL</sequence>
<keyword evidence="3" id="KW-1185">Reference proteome</keyword>
<protein>
    <submittedName>
        <fullName evidence="2">Uncharacterized protein</fullName>
    </submittedName>
</protein>
<evidence type="ECO:0000256" key="1">
    <source>
        <dbReference type="SAM" id="Phobius"/>
    </source>
</evidence>
<name>A0A8J2X131_9STRA</name>
<reference evidence="2" key="1">
    <citation type="submission" date="2021-11" db="EMBL/GenBank/DDBJ databases">
        <authorList>
            <consortium name="Genoscope - CEA"/>
            <person name="William W."/>
        </authorList>
    </citation>
    <scope>NUCLEOTIDE SEQUENCE</scope>
</reference>
<dbReference type="EMBL" id="CAKKNE010000002">
    <property type="protein sequence ID" value="CAH0370031.1"/>
    <property type="molecule type" value="Genomic_DNA"/>
</dbReference>
<dbReference type="AlphaFoldDB" id="A0A8J2X131"/>
<evidence type="ECO:0000313" key="3">
    <source>
        <dbReference type="Proteomes" id="UP000789595"/>
    </source>
</evidence>
<proteinExistence type="predicted"/>